<comment type="caution">
    <text evidence="1">The sequence shown here is derived from an EMBL/GenBank/DDBJ whole genome shotgun (WGS) entry which is preliminary data.</text>
</comment>
<organism evidence="1 2">
    <name type="scientific">Vibrio lentus</name>
    <dbReference type="NCBI Taxonomy" id="136468"/>
    <lineage>
        <taxon>Bacteria</taxon>
        <taxon>Pseudomonadati</taxon>
        <taxon>Pseudomonadota</taxon>
        <taxon>Gammaproteobacteria</taxon>
        <taxon>Vibrionales</taxon>
        <taxon>Vibrionaceae</taxon>
        <taxon>Vibrio</taxon>
    </lineage>
</organism>
<dbReference type="AlphaFoldDB" id="A0A2N7KJ47"/>
<evidence type="ECO:0008006" key="3">
    <source>
        <dbReference type="Google" id="ProtNLM"/>
    </source>
</evidence>
<dbReference type="EMBL" id="MCZK01000035">
    <property type="protein sequence ID" value="PMM76074.1"/>
    <property type="molecule type" value="Genomic_DNA"/>
</dbReference>
<accession>A0A2N7KJ47</accession>
<evidence type="ECO:0000313" key="2">
    <source>
        <dbReference type="Proteomes" id="UP000235406"/>
    </source>
</evidence>
<protein>
    <recommendedName>
        <fullName evidence="3">Integrase</fullName>
    </recommendedName>
</protein>
<reference evidence="2" key="1">
    <citation type="submission" date="2016-07" db="EMBL/GenBank/DDBJ databases">
        <title>Nontailed viruses are major unrecognized killers of bacteria in the ocean.</title>
        <authorList>
            <person name="Kauffman K."/>
            <person name="Hussain F."/>
            <person name="Yang J."/>
            <person name="Arevalo P."/>
            <person name="Brown J."/>
            <person name="Cutler M."/>
            <person name="Kelly L."/>
            <person name="Polz M.F."/>
        </authorList>
    </citation>
    <scope>NUCLEOTIDE SEQUENCE [LARGE SCALE GENOMIC DNA]</scope>
    <source>
        <strain evidence="2">10N.261.46.F8</strain>
    </source>
</reference>
<gene>
    <name evidence="1" type="ORF">BCT49_22780</name>
</gene>
<proteinExistence type="predicted"/>
<dbReference type="Proteomes" id="UP000235406">
    <property type="component" value="Unassembled WGS sequence"/>
</dbReference>
<dbReference type="OrthoDB" id="8368662at2"/>
<evidence type="ECO:0000313" key="1">
    <source>
        <dbReference type="EMBL" id="PMM76074.1"/>
    </source>
</evidence>
<name>A0A2N7KJ47_9VIBR</name>
<dbReference type="RefSeq" id="WP_102434060.1">
    <property type="nucleotide sequence ID" value="NZ_CAWNVI010000035.1"/>
</dbReference>
<sequence length="546" mass="61752">MTLNHSLAINLEDLKREYARKAEFTSYENVPFNMFDNSWELAIGRHTSLSWVDQLFLNVDDNLAIRYCLAQEATYGKISTVRGKIVAIKKLNASSLRVGDVESAFFNLSLSYKKRVKKIIERLAAFDNKYEPLLTILKDKSFGNDSRKVFDPDKGALTDYEFTDFAIKMNEYSSAIFHSDSQVSELSVFITARFQQLYQKRLAQVVLLKVGDFELRVDDFIDGEELRVTMPLRINDDVSESEISVRVPSAKQHEDLFRRSFEISSIRITGRFLFELSNYLSKYQKFMRELFERQGYSLSKEEFSQVFSCLPLIPTTAMYSTDFKEYIYDNRTLIESFSTDGKGFVYVPEALEGRVRRFFKLLNVGSDRAPQGSFSLGNNRLRHTRAVKMVVDGLSRNEIAVSLGNTPKAASVYIDMADEIRAKIDSHLSNYTFLADAFSGNITSSIDNNEIAIESESGQLGKSAELKVCLTCEKAPPTGCYGCPSFRPLVDADHLSQLLSVQARYDAQIEQGVPAKVLSALFHRILAIKATIQACEDVKASIGDIL</sequence>